<dbReference type="GO" id="GO:0000786">
    <property type="term" value="C:nucleosome"/>
    <property type="evidence" value="ECO:0007669"/>
    <property type="project" value="UniProtKB-KW"/>
</dbReference>
<dbReference type="EMBL" id="BMAO01004482">
    <property type="protein sequence ID" value="GFQ94972.1"/>
    <property type="molecule type" value="Genomic_DNA"/>
</dbReference>
<comment type="subcellular location">
    <subcellularLocation>
        <location evidence="2">Nucleus</location>
    </subcellularLocation>
</comment>
<evidence type="ECO:0000256" key="2">
    <source>
        <dbReference type="RuleBase" id="RU003767"/>
    </source>
</evidence>
<dbReference type="SMART" id="SM00414">
    <property type="entry name" value="H2A"/>
    <property type="match status" value="1"/>
</dbReference>
<dbReference type="GO" id="GO:0005634">
    <property type="term" value="C:nucleus"/>
    <property type="evidence" value="ECO:0007669"/>
    <property type="project" value="UniProtKB-SubCell"/>
</dbReference>
<comment type="caution">
    <text evidence="5">The sequence shown here is derived from an EMBL/GenBank/DDBJ whole genome shotgun (WGS) entry which is preliminary data.</text>
</comment>
<dbReference type="InterPro" id="IPR002119">
    <property type="entry name" value="Histone_H2A"/>
</dbReference>
<dbReference type="AlphaFoldDB" id="A0A8X6G2N5"/>
<gene>
    <name evidence="5" type="primary">NCL1_20795</name>
    <name evidence="5" type="ORF">TNCT_734141</name>
</gene>
<keyword evidence="6" id="KW-1185">Reference proteome</keyword>
<dbReference type="GO" id="GO:0030527">
    <property type="term" value="F:structural constituent of chromatin"/>
    <property type="evidence" value="ECO:0007669"/>
    <property type="project" value="InterPro"/>
</dbReference>
<protein>
    <recommendedName>
        <fullName evidence="2">Histone H2A</fullName>
    </recommendedName>
</protein>
<evidence type="ECO:0000259" key="4">
    <source>
        <dbReference type="Pfam" id="PF00125"/>
    </source>
</evidence>
<dbReference type="GO" id="GO:0046982">
    <property type="term" value="F:protein heterodimerization activity"/>
    <property type="evidence" value="ECO:0007669"/>
    <property type="project" value="InterPro"/>
</dbReference>
<comment type="similarity">
    <text evidence="2">Belongs to the histone H2A family.</text>
</comment>
<dbReference type="GO" id="GO:0003677">
    <property type="term" value="F:DNA binding"/>
    <property type="evidence" value="ECO:0007669"/>
    <property type="project" value="UniProtKB-KW"/>
</dbReference>
<proteinExistence type="inferred from homology"/>
<keyword evidence="2" id="KW-0238">DNA-binding</keyword>
<feature type="compositionally biased region" description="Basic residues" evidence="3">
    <location>
        <begin position="7"/>
        <end position="21"/>
    </location>
</feature>
<organism evidence="5 6">
    <name type="scientific">Trichonephila clavata</name>
    <name type="common">Joro spider</name>
    <name type="synonym">Nephila clavata</name>
    <dbReference type="NCBI Taxonomy" id="2740835"/>
    <lineage>
        <taxon>Eukaryota</taxon>
        <taxon>Metazoa</taxon>
        <taxon>Ecdysozoa</taxon>
        <taxon>Arthropoda</taxon>
        <taxon>Chelicerata</taxon>
        <taxon>Arachnida</taxon>
        <taxon>Araneae</taxon>
        <taxon>Araneomorphae</taxon>
        <taxon>Entelegynae</taxon>
        <taxon>Araneoidea</taxon>
        <taxon>Nephilidae</taxon>
        <taxon>Trichonephila</taxon>
    </lineage>
</organism>
<dbReference type="PRINTS" id="PR00620">
    <property type="entry name" value="HISTONEH2A"/>
</dbReference>
<dbReference type="CDD" id="cd22915">
    <property type="entry name" value="HFD_SOS1_rpt2"/>
    <property type="match status" value="1"/>
</dbReference>
<evidence type="ECO:0000313" key="6">
    <source>
        <dbReference type="Proteomes" id="UP000887116"/>
    </source>
</evidence>
<dbReference type="Pfam" id="PF00125">
    <property type="entry name" value="Histone"/>
    <property type="match status" value="1"/>
</dbReference>
<keyword evidence="2" id="KW-0544">Nucleosome core</keyword>
<name>A0A8X6G2N5_TRICU</name>
<dbReference type="Gene3D" id="1.10.20.10">
    <property type="entry name" value="Histone, subunit A"/>
    <property type="match status" value="1"/>
</dbReference>
<reference evidence="5" key="1">
    <citation type="submission" date="2020-07" db="EMBL/GenBank/DDBJ databases">
        <title>Multicomponent nature underlies the extraordinary mechanical properties of spider dragline silk.</title>
        <authorList>
            <person name="Kono N."/>
            <person name="Nakamura H."/>
            <person name="Mori M."/>
            <person name="Yoshida Y."/>
            <person name="Ohtoshi R."/>
            <person name="Malay A.D."/>
            <person name="Moran D.A.P."/>
            <person name="Tomita M."/>
            <person name="Numata K."/>
            <person name="Arakawa K."/>
        </authorList>
    </citation>
    <scope>NUCLEOTIDE SEQUENCE</scope>
</reference>
<dbReference type="OrthoDB" id="6430734at2759"/>
<accession>A0A8X6G2N5</accession>
<evidence type="ECO:0000313" key="5">
    <source>
        <dbReference type="EMBL" id="GFQ94972.1"/>
    </source>
</evidence>
<dbReference type="InterPro" id="IPR009072">
    <property type="entry name" value="Histone-fold"/>
</dbReference>
<keyword evidence="2" id="KW-0158">Chromosome</keyword>
<dbReference type="InterPro" id="IPR007125">
    <property type="entry name" value="H2A/H2B/H3"/>
</dbReference>
<dbReference type="PANTHER" id="PTHR23430">
    <property type="entry name" value="HISTONE H2A"/>
    <property type="match status" value="1"/>
</dbReference>
<sequence>MFGLTRSPKKKKKSPKKRSAPKRPALQKPLFPVDEIYTMLKKGRAIILPQVPLYLAAVYEYITVEIIERAGNHAISRRSNTIETRDIMAAVQTDAELNEVLGDAIKHH</sequence>
<keyword evidence="1" id="KW-1017">Isopeptide bond</keyword>
<evidence type="ECO:0000256" key="1">
    <source>
        <dbReference type="ARBA" id="ARBA00022499"/>
    </source>
</evidence>
<dbReference type="Proteomes" id="UP000887116">
    <property type="component" value="Unassembled WGS sequence"/>
</dbReference>
<evidence type="ECO:0000256" key="3">
    <source>
        <dbReference type="SAM" id="MobiDB-lite"/>
    </source>
</evidence>
<keyword evidence="2" id="KW-0539">Nucleus</keyword>
<feature type="domain" description="Core Histone H2A/H2B/H3" evidence="4">
    <location>
        <begin position="16"/>
        <end position="92"/>
    </location>
</feature>
<feature type="region of interest" description="Disordered" evidence="3">
    <location>
        <begin position="1"/>
        <end position="27"/>
    </location>
</feature>
<dbReference type="SUPFAM" id="SSF47113">
    <property type="entry name" value="Histone-fold"/>
    <property type="match status" value="1"/>
</dbReference>
<comment type="subunit">
    <text evidence="2">The nucleosome is a histone octamer containing two molecules each of H2A, H2B, H3 and H4 assembled in one H3-H4 heterotetramer and two H2A-H2B heterodimers. The octamer wraps approximately 147 bp of DNA.</text>
</comment>